<protein>
    <submittedName>
        <fullName evidence="1">Uncharacterized protein</fullName>
    </submittedName>
</protein>
<evidence type="ECO:0000313" key="2">
    <source>
        <dbReference type="Proteomes" id="UP000324575"/>
    </source>
</evidence>
<reference evidence="1 2" key="1">
    <citation type="submission" date="2019-03" db="EMBL/GenBank/DDBJ databases">
        <title>Single cell metagenomics reveals metabolic interactions within the superorganism composed of flagellate Streblomastix strix and complex community of Bacteroidetes bacteria on its surface.</title>
        <authorList>
            <person name="Treitli S.C."/>
            <person name="Kolisko M."/>
            <person name="Husnik F."/>
            <person name="Keeling P."/>
            <person name="Hampl V."/>
        </authorList>
    </citation>
    <scope>NUCLEOTIDE SEQUENCE [LARGE SCALE GENOMIC DNA]</scope>
    <source>
        <strain evidence="1">St1</strain>
    </source>
</reference>
<gene>
    <name evidence="1" type="ORF">EZS26_002794</name>
</gene>
<comment type="caution">
    <text evidence="1">The sequence shown here is derived from an EMBL/GenBank/DDBJ whole genome shotgun (WGS) entry which is preliminary data.</text>
</comment>
<proteinExistence type="predicted"/>
<name>A0A5M8NYN0_9BACT</name>
<accession>A0A5M8NYN0</accession>
<organism evidence="1 2">
    <name type="scientific">Candidatus Ordinivivax streblomastigis</name>
    <dbReference type="NCBI Taxonomy" id="2540710"/>
    <lineage>
        <taxon>Bacteria</taxon>
        <taxon>Pseudomonadati</taxon>
        <taxon>Bacteroidota</taxon>
        <taxon>Bacteroidia</taxon>
        <taxon>Bacteroidales</taxon>
        <taxon>Candidatus Ordinivivax</taxon>
    </lineage>
</organism>
<dbReference type="Proteomes" id="UP000324575">
    <property type="component" value="Unassembled WGS sequence"/>
</dbReference>
<sequence length="63" mass="7553">MKCVKFDEIEIFFNTYWIKMLKYCYLCIQNLCIDCMQHFSLFKAAPNAGVLRSWIDLLKNTHV</sequence>
<dbReference type="EMBL" id="SNRX01000031">
    <property type="protein sequence ID" value="KAA6301045.1"/>
    <property type="molecule type" value="Genomic_DNA"/>
</dbReference>
<evidence type="ECO:0000313" key="1">
    <source>
        <dbReference type="EMBL" id="KAA6301045.1"/>
    </source>
</evidence>
<dbReference type="AlphaFoldDB" id="A0A5M8NYN0"/>